<comment type="caution">
    <text evidence="3">The sequence shown here is derived from an EMBL/GenBank/DDBJ whole genome shotgun (WGS) entry which is preliminary data.</text>
</comment>
<dbReference type="InterPro" id="IPR052932">
    <property type="entry name" value="OprB_Porin"/>
</dbReference>
<dbReference type="PANTHER" id="PTHR37944:SF1">
    <property type="entry name" value="PORIN B"/>
    <property type="match status" value="1"/>
</dbReference>
<dbReference type="InterPro" id="IPR038673">
    <property type="entry name" value="OprB_sf"/>
</dbReference>
<proteinExistence type="inferred from homology"/>
<dbReference type="GO" id="GO:0015288">
    <property type="term" value="F:porin activity"/>
    <property type="evidence" value="ECO:0007669"/>
    <property type="project" value="InterPro"/>
</dbReference>
<dbReference type="EMBL" id="JANWOI010000003">
    <property type="protein sequence ID" value="MDA5193990.1"/>
    <property type="molecule type" value="Genomic_DNA"/>
</dbReference>
<reference evidence="3" key="1">
    <citation type="submission" date="2022-08" db="EMBL/GenBank/DDBJ databases">
        <authorList>
            <person name="Vandamme P."/>
            <person name="Hettiarachchi A."/>
            <person name="Peeters C."/>
            <person name="Cnockaert M."/>
            <person name="Carlier A."/>
        </authorList>
    </citation>
    <scope>NUCLEOTIDE SEQUENCE</scope>
    <source>
        <strain evidence="3">LMG 31809</strain>
    </source>
</reference>
<dbReference type="Gene3D" id="2.40.160.180">
    <property type="entry name" value="Carbohydrate-selective porin OprB"/>
    <property type="match status" value="1"/>
</dbReference>
<comment type="similarity">
    <text evidence="1 2">Belongs to the OprB family.</text>
</comment>
<evidence type="ECO:0000313" key="4">
    <source>
        <dbReference type="Proteomes" id="UP001141619"/>
    </source>
</evidence>
<dbReference type="Proteomes" id="UP001141619">
    <property type="component" value="Unassembled WGS sequence"/>
</dbReference>
<keyword evidence="4" id="KW-1185">Reference proteome</keyword>
<dbReference type="PANTHER" id="PTHR37944">
    <property type="entry name" value="PORIN B"/>
    <property type="match status" value="1"/>
</dbReference>
<protein>
    <submittedName>
        <fullName evidence="3">Carbohydrate porin</fullName>
    </submittedName>
</protein>
<sequence>MIFRKIRHALPLASLLVPVATDKVRAEDVSPIQLDLTYTGDVLSNVQGGLKRGTAYMDNLDVTLSIDGERALGWEGAQIFVYGLYNNGQPFSHVYAGDYQVVSNIETGVQAVRLYEAWIDQTFANDRASLRVGLYDLNSEFTAIEAAALFVNSSQGTGAELAQTGKNGPSIFPYTSLSARLEMKLADHLILRTAILDGVPDDPEHPKRTAINLGNGNGALVIGEIDYNLEKFRAVAGYWRYTARFPDQLTDIPQRGNQGAYGFVEGRFDRLSVFARAGWANAVINPVKYYFSTGAVYSIDPATRPDDHVGVAIAWAESGSTYRRLKDAEAREVVVELTYHSAITDFLSVQPDLQYVFNPNFDANVKNALVVGLRFELSFGYGFSH</sequence>
<dbReference type="RefSeq" id="WP_274943696.1">
    <property type="nucleotide sequence ID" value="NZ_JANWOI010000003.1"/>
</dbReference>
<dbReference type="GO" id="GO:0008643">
    <property type="term" value="P:carbohydrate transport"/>
    <property type="evidence" value="ECO:0007669"/>
    <property type="project" value="InterPro"/>
</dbReference>
<accession>A0A9X3TYE3</accession>
<dbReference type="Pfam" id="PF04966">
    <property type="entry name" value="OprB"/>
    <property type="match status" value="1"/>
</dbReference>
<evidence type="ECO:0000256" key="1">
    <source>
        <dbReference type="ARBA" id="ARBA00008769"/>
    </source>
</evidence>
<dbReference type="AlphaFoldDB" id="A0A9X3TYE3"/>
<evidence type="ECO:0000313" key="3">
    <source>
        <dbReference type="EMBL" id="MDA5193990.1"/>
    </source>
</evidence>
<reference evidence="3" key="2">
    <citation type="journal article" date="2023" name="Syst. Appl. Microbiol.">
        <title>Govania unica gen. nov., sp. nov., a rare biosphere bacterium that represents a novel family in the class Alphaproteobacteria.</title>
        <authorList>
            <person name="Vandamme P."/>
            <person name="Peeters C."/>
            <person name="Hettiarachchi A."/>
            <person name="Cnockaert M."/>
            <person name="Carlier A."/>
        </authorList>
    </citation>
    <scope>NUCLEOTIDE SEQUENCE</scope>
    <source>
        <strain evidence="3">LMG 31809</strain>
    </source>
</reference>
<evidence type="ECO:0000256" key="2">
    <source>
        <dbReference type="RuleBase" id="RU363072"/>
    </source>
</evidence>
<dbReference type="GO" id="GO:0016020">
    <property type="term" value="C:membrane"/>
    <property type="evidence" value="ECO:0007669"/>
    <property type="project" value="InterPro"/>
</dbReference>
<dbReference type="InterPro" id="IPR007049">
    <property type="entry name" value="Carb-sel_porin_OprB"/>
</dbReference>
<organism evidence="3 4">
    <name type="scientific">Govanella unica</name>
    <dbReference type="NCBI Taxonomy" id="2975056"/>
    <lineage>
        <taxon>Bacteria</taxon>
        <taxon>Pseudomonadati</taxon>
        <taxon>Pseudomonadota</taxon>
        <taxon>Alphaproteobacteria</taxon>
        <taxon>Emcibacterales</taxon>
        <taxon>Govanellaceae</taxon>
        <taxon>Govanella</taxon>
    </lineage>
</organism>
<name>A0A9X3TYE3_9PROT</name>
<gene>
    <name evidence="3" type="ORF">NYP16_08505</name>
</gene>